<accession>A0A8J3PKS6</accession>
<keyword evidence="2" id="KW-1185">Reference proteome</keyword>
<dbReference type="NCBIfam" id="TIGR03083">
    <property type="entry name" value="maleylpyruvate isomerase family mycothiol-dependent enzyme"/>
    <property type="match status" value="1"/>
</dbReference>
<dbReference type="EMBL" id="BONU01000004">
    <property type="protein sequence ID" value="GIG72454.1"/>
    <property type="molecule type" value="Genomic_DNA"/>
</dbReference>
<dbReference type="NCBIfam" id="TIGR03085">
    <property type="entry name" value="TIGR03085 family metal-binding protein"/>
    <property type="match status" value="1"/>
</dbReference>
<comment type="caution">
    <text evidence="1">The sequence shown here is derived from an EMBL/GenBank/DDBJ whole genome shotgun (WGS) entry which is preliminary data.</text>
</comment>
<reference evidence="1" key="1">
    <citation type="submission" date="2021-01" db="EMBL/GenBank/DDBJ databases">
        <title>Whole genome shotgun sequence of Planosporangium flavigriseum NBRC 105377.</title>
        <authorList>
            <person name="Komaki H."/>
            <person name="Tamura T."/>
        </authorList>
    </citation>
    <scope>NUCLEOTIDE SEQUENCE</scope>
    <source>
        <strain evidence="1">NBRC 105377</strain>
    </source>
</reference>
<evidence type="ECO:0000313" key="1">
    <source>
        <dbReference type="EMBL" id="GIG72454.1"/>
    </source>
</evidence>
<sequence>MERDALADALLEVGPDAPTLCDGWTARDLAAHVALRDRRPDAVVGILARPLAGWTERVQRGYRDGHDYTELVDLVRHPPRWSPMSLAPLDEAANTVEFFVHTEDVRRGEPGWQPRPLDPGLAARLWRRAATLARLNLRRFDATVRVEAPGHGAFTVGDGTPAVTLRGDPGELILFFYGRQRATLVDTSGPDDLVDEVRRARFGL</sequence>
<dbReference type="InterPro" id="IPR017517">
    <property type="entry name" value="Maleyloyr_isom"/>
</dbReference>
<dbReference type="AlphaFoldDB" id="A0A8J3PKS6"/>
<protein>
    <submittedName>
        <fullName evidence="1">TIGR03085 family protein</fullName>
    </submittedName>
</protein>
<proteinExistence type="predicted"/>
<name>A0A8J3PKS6_9ACTN</name>
<dbReference type="Proteomes" id="UP000653674">
    <property type="component" value="Unassembled WGS sequence"/>
</dbReference>
<dbReference type="SUPFAM" id="SSF109854">
    <property type="entry name" value="DinB/YfiT-like putative metalloenzymes"/>
    <property type="match status" value="1"/>
</dbReference>
<dbReference type="InterPro" id="IPR034660">
    <property type="entry name" value="DinB/YfiT-like"/>
</dbReference>
<gene>
    <name evidence="1" type="ORF">Pfl04_08580</name>
</gene>
<evidence type="ECO:0000313" key="2">
    <source>
        <dbReference type="Proteomes" id="UP000653674"/>
    </source>
</evidence>
<organism evidence="1 2">
    <name type="scientific">Planosporangium flavigriseum</name>
    <dbReference type="NCBI Taxonomy" id="373681"/>
    <lineage>
        <taxon>Bacteria</taxon>
        <taxon>Bacillati</taxon>
        <taxon>Actinomycetota</taxon>
        <taxon>Actinomycetes</taxon>
        <taxon>Micromonosporales</taxon>
        <taxon>Micromonosporaceae</taxon>
        <taxon>Planosporangium</taxon>
    </lineage>
</organism>
<dbReference type="InterPro" id="IPR017519">
    <property type="entry name" value="CHP03085"/>
</dbReference>